<dbReference type="InterPro" id="IPR013783">
    <property type="entry name" value="Ig-like_fold"/>
</dbReference>
<dbReference type="InterPro" id="IPR017853">
    <property type="entry name" value="GH"/>
</dbReference>
<dbReference type="RefSeq" id="WP_057827253.1">
    <property type="nucleotide sequence ID" value="NZ_BAAACL010000012.1"/>
</dbReference>
<dbReference type="CDD" id="cd11338">
    <property type="entry name" value="AmyAc_CMD"/>
    <property type="match status" value="1"/>
</dbReference>
<reference evidence="4 5" key="1">
    <citation type="submission" date="2019-07" db="EMBL/GenBank/DDBJ databases">
        <title>Whole genome shotgun sequence of Lactobacillus aviarius subsp. aviarius NBRC 102162.</title>
        <authorList>
            <person name="Hosoyama A."/>
            <person name="Uohara A."/>
            <person name="Ohji S."/>
            <person name="Ichikawa N."/>
        </authorList>
    </citation>
    <scope>NUCLEOTIDE SEQUENCE [LARGE SCALE GENOMIC DNA]</scope>
    <source>
        <strain evidence="4 5">NBRC 102162</strain>
    </source>
</reference>
<accession>A0A510WTB1</accession>
<dbReference type="SUPFAM" id="SSF81296">
    <property type="entry name" value="E set domains"/>
    <property type="match status" value="1"/>
</dbReference>
<dbReference type="Gene3D" id="3.90.400.10">
    <property type="entry name" value="Oligo-1,6-glucosidase, Domain 2"/>
    <property type="match status" value="1"/>
</dbReference>
<dbReference type="AlphaFoldDB" id="A0A510WTB1"/>
<keyword evidence="2 4" id="KW-0326">Glycosidase</keyword>
<protein>
    <submittedName>
        <fullName evidence="4">Alpha-glycosidase</fullName>
    </submittedName>
</protein>
<dbReference type="CDD" id="cd02857">
    <property type="entry name" value="E_set_CDase_PDE_N"/>
    <property type="match status" value="1"/>
</dbReference>
<evidence type="ECO:0000313" key="4">
    <source>
        <dbReference type="EMBL" id="GEK42459.1"/>
    </source>
</evidence>
<dbReference type="PANTHER" id="PTHR10357:SF210">
    <property type="entry name" value="MALTODEXTRIN GLUCOSIDASE"/>
    <property type="match status" value="1"/>
</dbReference>
<dbReference type="GeneID" id="29934110"/>
<dbReference type="GO" id="GO:0005975">
    <property type="term" value="P:carbohydrate metabolic process"/>
    <property type="evidence" value="ECO:0007669"/>
    <property type="project" value="InterPro"/>
</dbReference>
<dbReference type="InterPro" id="IPR006047">
    <property type="entry name" value="GH13_cat_dom"/>
</dbReference>
<gene>
    <name evidence="4" type="ORF">LAV01_12910</name>
</gene>
<dbReference type="SUPFAM" id="SSF51445">
    <property type="entry name" value="(Trans)glycosidases"/>
    <property type="match status" value="1"/>
</dbReference>
<evidence type="ECO:0000259" key="3">
    <source>
        <dbReference type="SMART" id="SM00642"/>
    </source>
</evidence>
<feature type="domain" description="Glycosyl hydrolase family 13 catalytic" evidence="3">
    <location>
        <begin position="146"/>
        <end position="512"/>
    </location>
</feature>
<dbReference type="PANTHER" id="PTHR10357">
    <property type="entry name" value="ALPHA-AMYLASE FAMILY MEMBER"/>
    <property type="match status" value="1"/>
</dbReference>
<comment type="caution">
    <text evidence="4">The sequence shown here is derived from an EMBL/GenBank/DDBJ whole genome shotgun (WGS) entry which is preliminary data.</text>
</comment>
<dbReference type="InterPro" id="IPR045857">
    <property type="entry name" value="O16G_dom_2"/>
</dbReference>
<dbReference type="InterPro" id="IPR014756">
    <property type="entry name" value="Ig_E-set"/>
</dbReference>
<proteinExistence type="predicted"/>
<dbReference type="Gene3D" id="2.60.40.10">
    <property type="entry name" value="Immunoglobulins"/>
    <property type="match status" value="1"/>
</dbReference>
<dbReference type="EMBL" id="BJUI01000023">
    <property type="protein sequence ID" value="GEK42459.1"/>
    <property type="molecule type" value="Genomic_DNA"/>
</dbReference>
<keyword evidence="1" id="KW-0378">Hydrolase</keyword>
<dbReference type="Proteomes" id="UP000321722">
    <property type="component" value="Unassembled WGS sequence"/>
</dbReference>
<dbReference type="Gene3D" id="3.20.20.80">
    <property type="entry name" value="Glycosidases"/>
    <property type="match status" value="1"/>
</dbReference>
<keyword evidence="5" id="KW-1185">Reference proteome</keyword>
<evidence type="ECO:0000256" key="2">
    <source>
        <dbReference type="ARBA" id="ARBA00023295"/>
    </source>
</evidence>
<evidence type="ECO:0000313" key="5">
    <source>
        <dbReference type="Proteomes" id="UP000321722"/>
    </source>
</evidence>
<dbReference type="Pfam" id="PF00128">
    <property type="entry name" value="Alpha-amylase"/>
    <property type="match status" value="1"/>
</dbReference>
<evidence type="ECO:0000256" key="1">
    <source>
        <dbReference type="ARBA" id="ARBA00022801"/>
    </source>
</evidence>
<organism evidence="4 5">
    <name type="scientific">Ligilactobacillus aviarius</name>
    <dbReference type="NCBI Taxonomy" id="1606"/>
    <lineage>
        <taxon>Bacteria</taxon>
        <taxon>Bacillati</taxon>
        <taxon>Bacillota</taxon>
        <taxon>Bacilli</taxon>
        <taxon>Lactobacillales</taxon>
        <taxon>Lactobacillaceae</taxon>
        <taxon>Ligilactobacillus</taxon>
    </lineage>
</organism>
<name>A0A510WTB1_9LACO</name>
<dbReference type="Pfam" id="PF02903">
    <property type="entry name" value="Alpha-amylase_N"/>
    <property type="match status" value="1"/>
</dbReference>
<sequence length="587" mass="68978">MEISAIYHRPDSEMAYLVNEDLFQIRLKTKHNDLKKVELLYGDPYGTKVNEKDQSEWAHDVLAMERKFQSEYHDYWIANIKVPTNRLQYAFHLVGNDDSEYLYDDRKVVKYTDEAIQKLTCFRMPYLHQIDRIKTPDWVKKTVWYQIFPERFANGDPQNDPQGTLPWGSVAPTRENFFGGDLRGITQKLDYLKDLGINGIYLCPIFTASSNHKYDTIDYFNIDPSFGTKEDFKELVDQAHARGMRIMLDAVFNHMGDFSMQWQDVVKNGKKSRFANWFHIKKFPVSYKKTTNNEFATDITYEVFANTPHMPKINTANPEVIDYLLNIATYWIKQFDIDAWRLDVANEIDHHFWQKFYQATHAIKPDFYVVGEVWHSAQEWVGHDEFDAAMNYPYTESLIQGTVSQEITLKEMVSMLNEQLMLYRDQTNQVMLNSLDTHDTVRLLRLCKENKDLARQALVLMFLQPGSPCIYYGTEVGMTGGFDPDNRRCMIWDSTKQDHKMFQFVQKLIAFRKENAQLLSKGEIQWRKVDDVHKVVEIERRINKQKVKAIFNFGQDKITVDEDVLPAIEQNFENGNLQSQGMVIYQE</sequence>
<dbReference type="InterPro" id="IPR004185">
    <property type="entry name" value="Glyco_hydro_13_lg-like_dom"/>
</dbReference>
<dbReference type="GO" id="GO:0004553">
    <property type="term" value="F:hydrolase activity, hydrolyzing O-glycosyl compounds"/>
    <property type="evidence" value="ECO:0007669"/>
    <property type="project" value="InterPro"/>
</dbReference>
<dbReference type="SMART" id="SM00642">
    <property type="entry name" value="Aamy"/>
    <property type="match status" value="1"/>
</dbReference>